<gene>
    <name evidence="3" type="ORF">FGM00_13145</name>
</gene>
<feature type="transmembrane region" description="Helical" evidence="1">
    <location>
        <begin position="116"/>
        <end position="137"/>
    </location>
</feature>
<keyword evidence="4" id="KW-1185">Reference proteome</keyword>
<dbReference type="InterPro" id="IPR007492">
    <property type="entry name" value="LytTR_DNA-bd_dom"/>
</dbReference>
<feature type="transmembrane region" description="Helical" evidence="1">
    <location>
        <begin position="52"/>
        <end position="74"/>
    </location>
</feature>
<dbReference type="SMART" id="SM00850">
    <property type="entry name" value="LytTR"/>
    <property type="match status" value="1"/>
</dbReference>
<name>A0A5B7SRZ8_9FLAO</name>
<dbReference type="Proteomes" id="UP000310017">
    <property type="component" value="Chromosome"/>
</dbReference>
<evidence type="ECO:0000259" key="2">
    <source>
        <dbReference type="SMART" id="SM00850"/>
    </source>
</evidence>
<feature type="domain" description="HTH LytTR-type" evidence="2">
    <location>
        <begin position="161"/>
        <end position="255"/>
    </location>
</feature>
<keyword evidence="1" id="KW-0472">Membrane</keyword>
<sequence>MALPMSPMNLNTSYKYHTFVGLVIGIWLALFLVLIAPFDAADLSLSIRLRILPFYGLIAFVTYIALIPVQNWLFRKMKQWTIVLELFYLALYNLIALVGCYAYYKTDIINGTYDVWKFTFGVYYPIFFILFAVLVLARWYSNKRAPLPVADTVVLKGDNKLDILQISFSDLVSISSADNYIEVNYLKSKHLQKKLLRTTLKRIQTDVPELLKVHRSHLINPAHFKEWKDANTLNLTQMQVPVSKKYKSAVLALKHSSLKMDDSPLS</sequence>
<accession>A0A5B7SRZ8</accession>
<organism evidence="3 4">
    <name type="scientific">Aggregatimonas sangjinii</name>
    <dbReference type="NCBI Taxonomy" id="2583587"/>
    <lineage>
        <taxon>Bacteria</taxon>
        <taxon>Pseudomonadati</taxon>
        <taxon>Bacteroidota</taxon>
        <taxon>Flavobacteriia</taxon>
        <taxon>Flavobacteriales</taxon>
        <taxon>Flavobacteriaceae</taxon>
        <taxon>Aggregatimonas</taxon>
    </lineage>
</organism>
<dbReference type="EMBL" id="CP040710">
    <property type="protein sequence ID" value="QCX01012.1"/>
    <property type="molecule type" value="Genomic_DNA"/>
</dbReference>
<evidence type="ECO:0000313" key="3">
    <source>
        <dbReference type="EMBL" id="QCX01012.1"/>
    </source>
</evidence>
<feature type="transmembrane region" description="Helical" evidence="1">
    <location>
        <begin position="86"/>
        <end position="104"/>
    </location>
</feature>
<evidence type="ECO:0000313" key="4">
    <source>
        <dbReference type="Proteomes" id="UP000310017"/>
    </source>
</evidence>
<dbReference type="OrthoDB" id="1374288at2"/>
<keyword evidence="1" id="KW-0812">Transmembrane</keyword>
<keyword evidence="1" id="KW-1133">Transmembrane helix</keyword>
<dbReference type="GO" id="GO:0003677">
    <property type="term" value="F:DNA binding"/>
    <property type="evidence" value="ECO:0007669"/>
    <property type="project" value="InterPro"/>
</dbReference>
<dbReference type="AlphaFoldDB" id="A0A5B7SRZ8"/>
<protein>
    <submittedName>
        <fullName evidence="3">LytTR family transcriptional regulator</fullName>
    </submittedName>
</protein>
<evidence type="ECO:0000256" key="1">
    <source>
        <dbReference type="SAM" id="Phobius"/>
    </source>
</evidence>
<reference evidence="3 4" key="1">
    <citation type="submission" date="2019-05" db="EMBL/GenBank/DDBJ databases">
        <title>Genome sequencing of F202Z8.</title>
        <authorList>
            <person name="Kwon Y.M."/>
        </authorList>
    </citation>
    <scope>NUCLEOTIDE SEQUENCE [LARGE SCALE GENOMIC DNA]</scope>
    <source>
        <strain evidence="3 4">F202Z8</strain>
    </source>
</reference>
<dbReference type="Pfam" id="PF04397">
    <property type="entry name" value="LytTR"/>
    <property type="match status" value="1"/>
</dbReference>
<dbReference type="KEGG" id="asag:FGM00_13145"/>
<dbReference type="Gene3D" id="2.40.50.1020">
    <property type="entry name" value="LytTr DNA-binding domain"/>
    <property type="match status" value="1"/>
</dbReference>
<proteinExistence type="predicted"/>
<feature type="transmembrane region" description="Helical" evidence="1">
    <location>
        <begin position="20"/>
        <end position="40"/>
    </location>
</feature>